<dbReference type="InterPro" id="IPR045078">
    <property type="entry name" value="TST/MPST-like"/>
</dbReference>
<keyword evidence="2" id="KW-0677">Repeat</keyword>
<dbReference type="SUPFAM" id="SSF52821">
    <property type="entry name" value="Rhodanese/Cell cycle control phosphatase"/>
    <property type="match status" value="2"/>
</dbReference>
<comment type="caution">
    <text evidence="4">The sequence shown here is derived from an EMBL/GenBank/DDBJ whole genome shotgun (WGS) entry which is preliminary data.</text>
</comment>
<feature type="domain" description="Rhodanese" evidence="3">
    <location>
        <begin position="52"/>
        <end position="168"/>
    </location>
</feature>
<evidence type="ECO:0000313" key="4">
    <source>
        <dbReference type="EMBL" id="MDN4165859.1"/>
    </source>
</evidence>
<dbReference type="InterPro" id="IPR001763">
    <property type="entry name" value="Rhodanese-like_dom"/>
</dbReference>
<name>A0ABT8F656_9BACT</name>
<evidence type="ECO:0000256" key="2">
    <source>
        <dbReference type="ARBA" id="ARBA00022737"/>
    </source>
</evidence>
<dbReference type="PANTHER" id="PTHR11364">
    <property type="entry name" value="THIOSULFATE SULFERTANSFERASE"/>
    <property type="match status" value="1"/>
</dbReference>
<gene>
    <name evidence="4" type="ORF">QWY31_10110</name>
</gene>
<dbReference type="EC" id="2.8.1.-" evidence="4"/>
<evidence type="ECO:0000259" key="3">
    <source>
        <dbReference type="PROSITE" id="PS50206"/>
    </source>
</evidence>
<dbReference type="Proteomes" id="UP001168552">
    <property type="component" value="Unassembled WGS sequence"/>
</dbReference>
<dbReference type="PANTHER" id="PTHR11364:SF27">
    <property type="entry name" value="SULFURTRANSFERASE"/>
    <property type="match status" value="1"/>
</dbReference>
<dbReference type="Pfam" id="PF00581">
    <property type="entry name" value="Rhodanese"/>
    <property type="match status" value="2"/>
</dbReference>
<feature type="domain" description="Rhodanese" evidence="3">
    <location>
        <begin position="199"/>
        <end position="311"/>
    </location>
</feature>
<proteinExistence type="predicted"/>
<dbReference type="RefSeq" id="WP_320004390.1">
    <property type="nucleotide sequence ID" value="NZ_JAUHJS010000004.1"/>
</dbReference>
<reference evidence="4" key="1">
    <citation type="submission" date="2023-06" db="EMBL/GenBank/DDBJ databases">
        <title>Cytophagales bacterium Strain LB-30, isolated from soil.</title>
        <authorList>
            <person name="Liu B."/>
        </authorList>
    </citation>
    <scope>NUCLEOTIDE SEQUENCE</scope>
    <source>
        <strain evidence="4">LB-30</strain>
    </source>
</reference>
<dbReference type="Gene3D" id="3.40.250.10">
    <property type="entry name" value="Rhodanese-like domain"/>
    <property type="match status" value="2"/>
</dbReference>
<dbReference type="CDD" id="cd01449">
    <property type="entry name" value="TST_Repeat_2"/>
    <property type="match status" value="1"/>
</dbReference>
<dbReference type="InterPro" id="IPR036873">
    <property type="entry name" value="Rhodanese-like_dom_sf"/>
</dbReference>
<sequence>MMNKRFWVESLSKEEKKSYISFSLRLDSRILIPNTSTMPTLVTPEWLHAQRNHPDLVILDASLKENISGLKPPYEGVQIPGARYFDLEKHFSDHSSGLPHTLPSEKDFEAAAQALGINQDSLIVVYDYIGIYTSPRAWWMFHIMGHTKVHVLNGGLPAWVEAGFPTEEIQSHAFASGNFRAKLDAEKVKNLAFVQANLSKKEALVIDARSAGRFTAEVPEPRQGLRGGHIPGSYNIPFMQVLEKGKYKSAEELKSIFSPYLNQEKPLVFSCGSGVTACVLYLALEQITDGPKAVFDGSWTEWALNPNVPVETGQNLI</sequence>
<evidence type="ECO:0000313" key="5">
    <source>
        <dbReference type="Proteomes" id="UP001168552"/>
    </source>
</evidence>
<evidence type="ECO:0000256" key="1">
    <source>
        <dbReference type="ARBA" id="ARBA00022679"/>
    </source>
</evidence>
<dbReference type="SMART" id="SM00450">
    <property type="entry name" value="RHOD"/>
    <property type="match status" value="2"/>
</dbReference>
<keyword evidence="1 4" id="KW-0808">Transferase</keyword>
<accession>A0ABT8F656</accession>
<dbReference type="GO" id="GO:0016740">
    <property type="term" value="F:transferase activity"/>
    <property type="evidence" value="ECO:0007669"/>
    <property type="project" value="UniProtKB-KW"/>
</dbReference>
<dbReference type="EMBL" id="JAUHJS010000004">
    <property type="protein sequence ID" value="MDN4165859.1"/>
    <property type="molecule type" value="Genomic_DNA"/>
</dbReference>
<dbReference type="CDD" id="cd01448">
    <property type="entry name" value="TST_Repeat_1"/>
    <property type="match status" value="1"/>
</dbReference>
<organism evidence="4 5">
    <name type="scientific">Shiella aurantiaca</name>
    <dbReference type="NCBI Taxonomy" id="3058365"/>
    <lineage>
        <taxon>Bacteria</taxon>
        <taxon>Pseudomonadati</taxon>
        <taxon>Bacteroidota</taxon>
        <taxon>Cytophagia</taxon>
        <taxon>Cytophagales</taxon>
        <taxon>Shiellaceae</taxon>
        <taxon>Shiella</taxon>
    </lineage>
</organism>
<dbReference type="PROSITE" id="PS50206">
    <property type="entry name" value="RHODANESE_3"/>
    <property type="match status" value="2"/>
</dbReference>
<protein>
    <submittedName>
        <fullName evidence="4">Sulfurtransferase</fullName>
        <ecNumber evidence="4">2.8.1.-</ecNumber>
    </submittedName>
</protein>
<keyword evidence="5" id="KW-1185">Reference proteome</keyword>